<dbReference type="AlphaFoldDB" id="A0A2P2DWS4"/>
<evidence type="ECO:0000313" key="2">
    <source>
        <dbReference type="EMBL" id="GBF49083.1"/>
    </source>
</evidence>
<gene>
    <name evidence="2" type="ORF">LPTSP4_05930</name>
</gene>
<accession>A0A2P2DWS4</accession>
<dbReference type="Proteomes" id="UP000245133">
    <property type="component" value="Unassembled WGS sequence"/>
</dbReference>
<proteinExistence type="predicted"/>
<comment type="caution">
    <text evidence="2">The sequence shown here is derived from an EMBL/GenBank/DDBJ whole genome shotgun (WGS) entry which is preliminary data.</text>
</comment>
<dbReference type="GO" id="GO:0016740">
    <property type="term" value="F:transferase activity"/>
    <property type="evidence" value="ECO:0007669"/>
    <property type="project" value="InterPro"/>
</dbReference>
<dbReference type="PANTHER" id="PTHR38589">
    <property type="entry name" value="BLR0621 PROTEIN"/>
    <property type="match status" value="1"/>
</dbReference>
<keyword evidence="3" id="KW-1185">Reference proteome</keyword>
<organism evidence="2 3">
    <name type="scientific">Leptospira ryugenii</name>
    <dbReference type="NCBI Taxonomy" id="1917863"/>
    <lineage>
        <taxon>Bacteria</taxon>
        <taxon>Pseudomonadati</taxon>
        <taxon>Spirochaetota</taxon>
        <taxon>Spirochaetia</taxon>
        <taxon>Leptospirales</taxon>
        <taxon>Leptospiraceae</taxon>
        <taxon>Leptospira</taxon>
    </lineage>
</organism>
<feature type="domain" description="L,D-TPase catalytic" evidence="1">
    <location>
        <begin position="4"/>
        <end position="126"/>
    </location>
</feature>
<protein>
    <submittedName>
        <fullName evidence="2">L,D-transpeptidase catalytic domain protein</fullName>
    </submittedName>
</protein>
<evidence type="ECO:0000313" key="3">
    <source>
        <dbReference type="Proteomes" id="UP000245133"/>
    </source>
</evidence>
<reference evidence="2 3" key="1">
    <citation type="submission" date="2018-02" db="EMBL/GenBank/DDBJ databases">
        <title>Novel Leptospira species isolated from soil and water in Japan.</title>
        <authorList>
            <person name="Nakao R."/>
            <person name="Masuzawa T."/>
        </authorList>
    </citation>
    <scope>NUCLEOTIDE SEQUENCE [LARGE SCALE GENOMIC DNA]</scope>
    <source>
        <strain evidence="2 3">YH101</strain>
    </source>
</reference>
<dbReference type="InterPro" id="IPR005490">
    <property type="entry name" value="LD_TPept_cat_dom"/>
</dbReference>
<name>A0A2P2DWS4_9LEPT</name>
<dbReference type="PANTHER" id="PTHR38589:SF1">
    <property type="entry name" value="BLR0621 PROTEIN"/>
    <property type="match status" value="1"/>
</dbReference>
<sequence length="155" mass="17847">MDQKREGDGKTPIGIYPIKRIYAKTRVQHFSFPISVFTKSSHWDGDPNSKSYNQFLRHPKKGAVRLWDSPIYALFLVIEHNTEKANQKGAGSMLFVHPWEEPRPTSGCLGLPLEDWKEIAKHLDPKHKPKLIIQEKESPLWSPYSWPISGQETAE</sequence>
<dbReference type="EMBL" id="BFBB01000002">
    <property type="protein sequence ID" value="GBF49083.1"/>
    <property type="molecule type" value="Genomic_DNA"/>
</dbReference>
<evidence type="ECO:0000259" key="1">
    <source>
        <dbReference type="Pfam" id="PF03734"/>
    </source>
</evidence>
<dbReference type="Pfam" id="PF03734">
    <property type="entry name" value="YkuD"/>
    <property type="match status" value="1"/>
</dbReference>